<feature type="compositionally biased region" description="Basic and acidic residues" evidence="2">
    <location>
        <begin position="233"/>
        <end position="246"/>
    </location>
</feature>
<feature type="compositionally biased region" description="Basic and acidic residues" evidence="2">
    <location>
        <begin position="189"/>
        <end position="201"/>
    </location>
</feature>
<comment type="caution">
    <text evidence="3">The sequence shown here is derived from an EMBL/GenBank/DDBJ whole genome shotgun (WGS) entry which is preliminary data.</text>
</comment>
<dbReference type="AlphaFoldDB" id="A0AAV7U8R4"/>
<reference evidence="3" key="1">
    <citation type="journal article" date="2022" name="bioRxiv">
        <title>Sequencing and chromosome-scale assembly of the giantPleurodeles waltlgenome.</title>
        <authorList>
            <person name="Brown T."/>
            <person name="Elewa A."/>
            <person name="Iarovenko S."/>
            <person name="Subramanian E."/>
            <person name="Araus A.J."/>
            <person name="Petzold A."/>
            <person name="Susuki M."/>
            <person name="Suzuki K.-i.T."/>
            <person name="Hayashi T."/>
            <person name="Toyoda A."/>
            <person name="Oliveira C."/>
            <person name="Osipova E."/>
            <person name="Leigh N.D."/>
            <person name="Simon A."/>
            <person name="Yun M.H."/>
        </authorList>
    </citation>
    <scope>NUCLEOTIDE SEQUENCE</scope>
    <source>
        <strain evidence="3">20211129_DDA</strain>
        <tissue evidence="3">Liver</tissue>
    </source>
</reference>
<evidence type="ECO:0000256" key="1">
    <source>
        <dbReference type="SAM" id="Coils"/>
    </source>
</evidence>
<feature type="compositionally biased region" description="Basic and acidic residues" evidence="2">
    <location>
        <begin position="287"/>
        <end position="306"/>
    </location>
</feature>
<evidence type="ECO:0000313" key="4">
    <source>
        <dbReference type="Proteomes" id="UP001066276"/>
    </source>
</evidence>
<evidence type="ECO:0000313" key="3">
    <source>
        <dbReference type="EMBL" id="KAJ1184419.1"/>
    </source>
</evidence>
<name>A0AAV7U8R4_PLEWA</name>
<keyword evidence="4" id="KW-1185">Reference proteome</keyword>
<feature type="compositionally biased region" description="Basic residues" evidence="2">
    <location>
        <begin position="167"/>
        <end position="178"/>
    </location>
</feature>
<gene>
    <name evidence="3" type="ORF">NDU88_001226</name>
</gene>
<evidence type="ECO:0000256" key="2">
    <source>
        <dbReference type="SAM" id="MobiDB-lite"/>
    </source>
</evidence>
<accession>A0AAV7U8R4</accession>
<proteinExistence type="predicted"/>
<organism evidence="3 4">
    <name type="scientific">Pleurodeles waltl</name>
    <name type="common">Iberian ribbed newt</name>
    <dbReference type="NCBI Taxonomy" id="8319"/>
    <lineage>
        <taxon>Eukaryota</taxon>
        <taxon>Metazoa</taxon>
        <taxon>Chordata</taxon>
        <taxon>Craniata</taxon>
        <taxon>Vertebrata</taxon>
        <taxon>Euteleostomi</taxon>
        <taxon>Amphibia</taxon>
        <taxon>Batrachia</taxon>
        <taxon>Caudata</taxon>
        <taxon>Salamandroidea</taxon>
        <taxon>Salamandridae</taxon>
        <taxon>Pleurodelinae</taxon>
        <taxon>Pleurodeles</taxon>
    </lineage>
</organism>
<sequence length="306" mass="35124">MQMRWCKEETARPLVFSFLLCLISSLAMPRLSLTRDLKTKQEELSHEDDIEEQMEQKCRMMETRLAEKEKANSEMRLELWHREALVAALRSDLKDKERKFLDELKRRSHRVTILSTEVQKQTEAAAYLSFQLRSSKQKLPGPRHNTLPPDRPPGKTCQGQLASESKPKKRTHKSHPRRRAAECSFSKGMLRDCAQRERLSSGEEMDSMPDPVLFLHPKKHAPPHRAEAGQPGVRRDPGCDPRDHVTDAAGDASRQSKLAEDRGARPSFKNKLADEHGARPPIKSKLTKTEREARRVLARKDSRDSE</sequence>
<dbReference type="EMBL" id="JANPWB010000005">
    <property type="protein sequence ID" value="KAJ1184419.1"/>
    <property type="molecule type" value="Genomic_DNA"/>
</dbReference>
<dbReference type="InterPro" id="IPR040370">
    <property type="entry name" value="CCDC74A/CCDC74B/CCDC92"/>
</dbReference>
<dbReference type="Proteomes" id="UP001066276">
    <property type="component" value="Chromosome 3_1"/>
</dbReference>
<dbReference type="PANTHER" id="PTHR14882">
    <property type="entry name" value="COILED-COIL DOMAIN-CONTAINING 74A"/>
    <property type="match status" value="1"/>
</dbReference>
<feature type="coiled-coil region" evidence="1">
    <location>
        <begin position="51"/>
        <end position="78"/>
    </location>
</feature>
<dbReference type="PANTHER" id="PTHR14882:SF3">
    <property type="entry name" value="COILED-COIL DOMAIN CONTAINING 92B"/>
    <property type="match status" value="1"/>
</dbReference>
<keyword evidence="1" id="KW-0175">Coiled coil</keyword>
<feature type="region of interest" description="Disordered" evidence="2">
    <location>
        <begin position="133"/>
        <end position="306"/>
    </location>
</feature>
<protein>
    <submittedName>
        <fullName evidence="3">Uncharacterized protein</fullName>
    </submittedName>
</protein>